<dbReference type="SMART" id="SM00248">
    <property type="entry name" value="ANK"/>
    <property type="match status" value="8"/>
</dbReference>
<evidence type="ECO:0000313" key="5">
    <source>
        <dbReference type="Proteomes" id="UP001620626"/>
    </source>
</evidence>
<accession>A0ABD2LDG1</accession>
<reference evidence="4 5" key="1">
    <citation type="submission" date="2024-10" db="EMBL/GenBank/DDBJ databases">
        <authorList>
            <person name="Kim D."/>
        </authorList>
    </citation>
    <scope>NUCLEOTIDE SEQUENCE [LARGE SCALE GENOMIC DNA]</scope>
    <source>
        <strain evidence="4">BH-2024</strain>
    </source>
</reference>
<dbReference type="EMBL" id="JBICBT010000452">
    <property type="protein sequence ID" value="KAL3113234.1"/>
    <property type="molecule type" value="Genomic_DNA"/>
</dbReference>
<evidence type="ECO:0008006" key="6">
    <source>
        <dbReference type="Google" id="ProtNLM"/>
    </source>
</evidence>
<dbReference type="Pfam" id="PF12796">
    <property type="entry name" value="Ank_2"/>
    <property type="match status" value="3"/>
</dbReference>
<keyword evidence="2 3" id="KW-0040">ANK repeat</keyword>
<sequence length="381" mass="41075">MSDYWEMLNKWIKSSIQVIRLSLGMSAGPSAARTDLSGPYFDGTNAGLYRSSIAPQDDHCASFPLFLLLLILQTQAAQHYTQEEIDNQKLLLVACFKGKLETAKFLVERLGTDIECTDSGGNTPLIHVSLHGKADIVLYLLSRGAKTGHLNKLGYSALHCAAVGDHAEVCELLLVAGADVNQKTADDDGTTPLIEACSRNSMNAAKCLVEKGGADIEMPAQLGLTPLIQSAFGGQVDFVRYLLSKGAKINRTDDAGASALHYAVFGRALDVCALLVEAGINMKQQVFASGITVLHAAHLVDDLDIVKFLVEKAGADFEVPDGSGRTVLMAASQEGQIGIVNYLLMKKARTDLRDWLGRTAFILALEKGYWNVCKTLTISKN</sequence>
<dbReference type="SUPFAM" id="SSF48403">
    <property type="entry name" value="Ankyrin repeat"/>
    <property type="match status" value="1"/>
</dbReference>
<dbReference type="PANTHER" id="PTHR24201:SF16">
    <property type="entry name" value="ANKYRIN-1-LIKE-RELATED"/>
    <property type="match status" value="1"/>
</dbReference>
<feature type="repeat" description="ANK" evidence="3">
    <location>
        <begin position="323"/>
        <end position="355"/>
    </location>
</feature>
<feature type="repeat" description="ANK" evidence="3">
    <location>
        <begin position="120"/>
        <end position="152"/>
    </location>
</feature>
<evidence type="ECO:0000256" key="3">
    <source>
        <dbReference type="PROSITE-ProRule" id="PRU00023"/>
    </source>
</evidence>
<dbReference type="Proteomes" id="UP001620626">
    <property type="component" value="Unassembled WGS sequence"/>
</dbReference>
<dbReference type="InterPro" id="IPR050776">
    <property type="entry name" value="Ank_Repeat/CDKN_Inhibitor"/>
</dbReference>
<keyword evidence="5" id="KW-1185">Reference proteome</keyword>
<keyword evidence="1" id="KW-0677">Repeat</keyword>
<evidence type="ECO:0000256" key="1">
    <source>
        <dbReference type="ARBA" id="ARBA00022737"/>
    </source>
</evidence>
<dbReference type="InterPro" id="IPR002110">
    <property type="entry name" value="Ankyrin_rpt"/>
</dbReference>
<feature type="repeat" description="ANK" evidence="3">
    <location>
        <begin position="153"/>
        <end position="185"/>
    </location>
</feature>
<name>A0ABD2LDG1_9BILA</name>
<dbReference type="AlphaFoldDB" id="A0ABD2LDG1"/>
<protein>
    <recommendedName>
        <fullName evidence="6">Ankyrin repeat protein</fullName>
    </recommendedName>
</protein>
<proteinExistence type="predicted"/>
<gene>
    <name evidence="4" type="ORF">niasHT_018388</name>
</gene>
<dbReference type="Pfam" id="PF00023">
    <property type="entry name" value="Ank"/>
    <property type="match status" value="1"/>
</dbReference>
<comment type="caution">
    <text evidence="4">The sequence shown here is derived from an EMBL/GenBank/DDBJ whole genome shotgun (WGS) entry which is preliminary data.</text>
</comment>
<evidence type="ECO:0000313" key="4">
    <source>
        <dbReference type="EMBL" id="KAL3113234.1"/>
    </source>
</evidence>
<dbReference type="PROSITE" id="PS50297">
    <property type="entry name" value="ANK_REP_REGION"/>
    <property type="match status" value="3"/>
</dbReference>
<organism evidence="4 5">
    <name type="scientific">Heterodera trifolii</name>
    <dbReference type="NCBI Taxonomy" id="157864"/>
    <lineage>
        <taxon>Eukaryota</taxon>
        <taxon>Metazoa</taxon>
        <taxon>Ecdysozoa</taxon>
        <taxon>Nematoda</taxon>
        <taxon>Chromadorea</taxon>
        <taxon>Rhabditida</taxon>
        <taxon>Tylenchina</taxon>
        <taxon>Tylenchomorpha</taxon>
        <taxon>Tylenchoidea</taxon>
        <taxon>Heteroderidae</taxon>
        <taxon>Heteroderinae</taxon>
        <taxon>Heterodera</taxon>
    </lineage>
</organism>
<dbReference type="InterPro" id="IPR036770">
    <property type="entry name" value="Ankyrin_rpt-contain_sf"/>
</dbReference>
<evidence type="ECO:0000256" key="2">
    <source>
        <dbReference type="ARBA" id="ARBA00023043"/>
    </source>
</evidence>
<dbReference type="PANTHER" id="PTHR24201">
    <property type="entry name" value="ANK_REP_REGION DOMAIN-CONTAINING PROTEIN"/>
    <property type="match status" value="1"/>
</dbReference>
<dbReference type="PROSITE" id="PS50088">
    <property type="entry name" value="ANK_REPEAT"/>
    <property type="match status" value="4"/>
</dbReference>
<feature type="repeat" description="ANK" evidence="3">
    <location>
        <begin position="222"/>
        <end position="254"/>
    </location>
</feature>
<dbReference type="Gene3D" id="1.25.40.20">
    <property type="entry name" value="Ankyrin repeat-containing domain"/>
    <property type="match status" value="3"/>
</dbReference>